<dbReference type="Proteomes" id="UP000237640">
    <property type="component" value="Unassembled WGS sequence"/>
</dbReference>
<keyword evidence="4" id="KW-1185">Reference proteome</keyword>
<evidence type="ECO:0000313" key="4">
    <source>
        <dbReference type="Proteomes" id="UP000237640"/>
    </source>
</evidence>
<reference evidence="3 4" key="1">
    <citation type="submission" date="2018-03" db="EMBL/GenBank/DDBJ databases">
        <title>Genomic Encyclopedia of Archaeal and Bacterial Type Strains, Phase II (KMG-II): from individual species to whole genera.</title>
        <authorList>
            <person name="Goeker M."/>
        </authorList>
    </citation>
    <scope>NUCLEOTIDE SEQUENCE [LARGE SCALE GENOMIC DNA]</scope>
    <source>
        <strain evidence="3 4">DSM 25027</strain>
    </source>
</reference>
<comment type="caution">
    <text evidence="3">The sequence shown here is derived from an EMBL/GenBank/DDBJ whole genome shotgun (WGS) entry which is preliminary data.</text>
</comment>
<gene>
    <name evidence="3" type="ORF">CLV81_2613</name>
</gene>
<dbReference type="Pfam" id="PF18935">
    <property type="entry name" value="DUF5683"/>
    <property type="match status" value="1"/>
</dbReference>
<feature type="domain" description="DUF5683" evidence="2">
    <location>
        <begin position="59"/>
        <end position="216"/>
    </location>
</feature>
<feature type="signal peptide" evidence="1">
    <location>
        <begin position="1"/>
        <end position="20"/>
    </location>
</feature>
<keyword evidence="1" id="KW-0732">Signal</keyword>
<dbReference type="EMBL" id="PVYX01000002">
    <property type="protein sequence ID" value="PRX54216.1"/>
    <property type="molecule type" value="Genomic_DNA"/>
</dbReference>
<feature type="chain" id="PRO_5015567274" description="DUF5683 domain-containing protein" evidence="1">
    <location>
        <begin position="21"/>
        <end position="216"/>
    </location>
</feature>
<evidence type="ECO:0000259" key="2">
    <source>
        <dbReference type="Pfam" id="PF18935"/>
    </source>
</evidence>
<organism evidence="3 4">
    <name type="scientific">Flagellimonas meridianipacifica</name>
    <dbReference type="NCBI Taxonomy" id="1080225"/>
    <lineage>
        <taxon>Bacteria</taxon>
        <taxon>Pseudomonadati</taxon>
        <taxon>Bacteroidota</taxon>
        <taxon>Flavobacteriia</taxon>
        <taxon>Flavobacteriales</taxon>
        <taxon>Flavobacteriaceae</taxon>
        <taxon>Flagellimonas</taxon>
    </lineage>
</organism>
<dbReference type="AlphaFoldDB" id="A0A2T0M9K5"/>
<sequence length="216" mass="24437">MNKPFFLVFFFILPFINLFAQEEGEGELPPTAVDTLAQQLEGQGVVIQEVTYVKEKTNPLAPSKAAFYSAVLPGLGQLYNKRGAWWKIPAIYGGLATGVGLYTFNNDEFQRARDAFKRRQAGFTDDEFFDVNGDGEGPDQSLESLQNVQENIQRTRDLWLVLTLVWYSLNIIEANVTAHLAQYNVSTQLSFDFQPYLELNPITNDPNYGMALVFKF</sequence>
<protein>
    <recommendedName>
        <fullName evidence="2">DUF5683 domain-containing protein</fullName>
    </recommendedName>
</protein>
<dbReference type="InterPro" id="IPR043738">
    <property type="entry name" value="DUF5683"/>
</dbReference>
<dbReference type="RefSeq" id="WP_106145515.1">
    <property type="nucleotide sequence ID" value="NZ_PVYX01000002.1"/>
</dbReference>
<accession>A0A2T0M9K5</accession>
<evidence type="ECO:0000313" key="3">
    <source>
        <dbReference type="EMBL" id="PRX54216.1"/>
    </source>
</evidence>
<proteinExistence type="predicted"/>
<evidence type="ECO:0000256" key="1">
    <source>
        <dbReference type="SAM" id="SignalP"/>
    </source>
</evidence>
<dbReference type="OrthoDB" id="9813910at2"/>
<name>A0A2T0M9K5_9FLAO</name>